<evidence type="ECO:0000256" key="7">
    <source>
        <dbReference type="ARBA" id="ARBA00023158"/>
    </source>
</evidence>
<keyword evidence="3" id="KW-0696">RNA-directed RNA polymerase</keyword>
<keyword evidence="4" id="KW-0808">Transferase</keyword>
<protein>
    <recommendedName>
        <fullName evidence="2">RNA-directed RNA polymerase</fullName>
        <ecNumber evidence="2">2.7.7.48</ecNumber>
    </recommendedName>
</protein>
<feature type="compositionally biased region" description="Low complexity" evidence="9">
    <location>
        <begin position="71"/>
        <end position="103"/>
    </location>
</feature>
<evidence type="ECO:0000256" key="9">
    <source>
        <dbReference type="SAM" id="MobiDB-lite"/>
    </source>
</evidence>
<comment type="caution">
    <text evidence="12">The sequence shown here is derived from an EMBL/GenBank/DDBJ whole genome shotgun (WGS) entry which is preliminary data.</text>
</comment>
<dbReference type="PANTHER" id="PTHR23079:SF55">
    <property type="entry name" value="RNA-DIRECTED RNA POLYMERASE"/>
    <property type="match status" value="1"/>
</dbReference>
<evidence type="ECO:0000256" key="1">
    <source>
        <dbReference type="ARBA" id="ARBA00005762"/>
    </source>
</evidence>
<feature type="region of interest" description="Disordered" evidence="9">
    <location>
        <begin position="53"/>
        <end position="129"/>
    </location>
</feature>
<dbReference type="GO" id="GO:0030422">
    <property type="term" value="P:siRNA processing"/>
    <property type="evidence" value="ECO:0007669"/>
    <property type="project" value="TreeGrafter"/>
</dbReference>
<proteinExistence type="inferred from homology"/>
<dbReference type="GO" id="GO:0031380">
    <property type="term" value="C:nuclear RNA-directed RNA polymerase complex"/>
    <property type="evidence" value="ECO:0007669"/>
    <property type="project" value="TreeGrafter"/>
</dbReference>
<evidence type="ECO:0000313" key="13">
    <source>
        <dbReference type="Proteomes" id="UP001375240"/>
    </source>
</evidence>
<feature type="compositionally biased region" description="Low complexity" evidence="9">
    <location>
        <begin position="204"/>
        <end position="216"/>
    </location>
</feature>
<evidence type="ECO:0000256" key="2">
    <source>
        <dbReference type="ARBA" id="ARBA00012494"/>
    </source>
</evidence>
<organism evidence="12 13">
    <name type="scientific">Orbilia brochopaga</name>
    <dbReference type="NCBI Taxonomy" id="3140254"/>
    <lineage>
        <taxon>Eukaryota</taxon>
        <taxon>Fungi</taxon>
        <taxon>Dikarya</taxon>
        <taxon>Ascomycota</taxon>
        <taxon>Pezizomycotina</taxon>
        <taxon>Orbiliomycetes</taxon>
        <taxon>Orbiliales</taxon>
        <taxon>Orbiliaceae</taxon>
        <taxon>Orbilia</taxon>
    </lineage>
</organism>
<evidence type="ECO:0000256" key="4">
    <source>
        <dbReference type="ARBA" id="ARBA00022679"/>
    </source>
</evidence>
<keyword evidence="6" id="KW-0694">RNA-binding</keyword>
<dbReference type="EMBL" id="JAVHNQ010000003">
    <property type="protein sequence ID" value="KAK6353300.1"/>
    <property type="molecule type" value="Genomic_DNA"/>
</dbReference>
<sequence>MADRQSNEDQEPAKRPPKYYFQGGMAPNKAPGMEGDVELPAFFEPAATPAAATRTDLNVNSGTAEDGTSVHLLSASPTASLSSAISTPSTSSSLLLSSHSSSSNTIVLNPAATPFYPPPPYRATESPVGGFTAMAPAVSVGTPVEIPKIRPETPPETPPKSPPKSPKNQAMLPAPDERDPGPLPHESSSKLRGPKPEWVRLQLEAAASSKTAEAESPSFDGPPPEQKARREPDFPKQERQPIVTLSESWRQLPEVSVKLFRLPPYTTTYDLWVAFRDFSSIRTVDEIEIYENRDGAASGTGILRFRPPPKEAFWTRGSVSCKFKDGETHTLGVELQPSRRDFTIPSPVNPNIRYPERILIPVATLDFGFLLKEATMMSMATTITRGRDDSAFPLRASFEVNLGRRLVDVRFDLVFPINRGPIKPPYHMQRYRFRIPFTVPFSIHDTQADKSDPSVRSLMISLQYPPQMWRRIRDIESTHDQAGRSRRWMEWDAWFRQTNILAFPDDVLDEPVAIRKAKPVIDIGRWTTYHFAFKLTESQQKNFDLAIQTLKDFNIPLCQMPDFELVKNHSNNIWNVIDPPTEPTDSSSQSNLDLMQEVFSRTSLPFRLRYQLEACISHGCVSEYNLTEEFIRELIKLEDRDPGMAVKLLETIVDKEKRFFNPMEIFKEKRPSRARQHVPAYCVETRKATVTPTMVYYSNPTIEISNRVVRQYPQYQDRFLRVQFTDEKLHGKISATEGYNSLELFTRVKRAMLNGIVIGDRHFHFLAFGNSQLRQHGAYFFAETNDLKCDDIRKWMGKFDDIKIIAKYAARLGQCFSTTRAIHGFKVKDVRIPDVERNGFCFTDGCGTISHSAAQLIAAEFRMSSEEPAPSAFQFRLGGCKGILAVDPYLKKGGGSEASFQVCIRDSQRKFEAEHKGLEIIRCSAFSVATLNRQLIAVLSDLGLDDTIFLDRLHQQLSSLHDAMEDPRLALGLLRRYIDPNQATLRIARLILDGFMASKEPFLECLLHLWRTWSIKMLKEKARIAIDNGCFLLGVVDETATLKGHIEEEHQRMRRIRAHGGPLRKDLLPEIFVQVPDIAHKGQFKVIEGPCLLARNPSLHPGDLRVVNAVDCPKLRHLRNVVVLPQTGDRPIANMCSGGDLDGDDYIVIWDTDFLPLKVNEEPMDYTPPPPVLARSGRVTISDISTFFVNYMKNDTLGTIANAHLATADRLAAGVFSSQCLDLAALHSLAVDFPKTGQSAKMTKELRIRTWPHFFEKHPDNPNKTYQSVNILGQLYDAVEKVSFKPEERMAGLQFDERILGAFTDIDSKMLNVARDLKSRYDEALRRIMGQHGIGTEFEVWSTFVLSHVTFSSDYKFHEEIGEICNGLLDRFEREARAEVRTEDEYSLGRFAAAMYAVTDEEFRREMAKEDAGVPFISFPWIFARLLGKIAAGHGVFARSAATGTCVRPTEGQATKMPYAMVTWTKEPKTKIERGRRGEMMIGGERVAIEEKAKENGIEKQEQNEEKAQENGVEKHEQKEEEGEKKQENEKEPEKKEEDEGVTAIWKDGLPPAVSWNPLMSLEELLMKGKK</sequence>
<dbReference type="GO" id="GO:0003723">
    <property type="term" value="F:RNA binding"/>
    <property type="evidence" value="ECO:0007669"/>
    <property type="project" value="UniProtKB-KW"/>
</dbReference>
<feature type="domain" description="RDRP core" evidence="10">
    <location>
        <begin position="690"/>
        <end position="1279"/>
    </location>
</feature>
<keyword evidence="5" id="KW-0548">Nucleotidyltransferase</keyword>
<evidence type="ECO:0000256" key="8">
    <source>
        <dbReference type="ARBA" id="ARBA00048744"/>
    </source>
</evidence>
<feature type="compositionally biased region" description="Basic and acidic residues" evidence="9">
    <location>
        <begin position="1487"/>
        <end position="1538"/>
    </location>
</feature>
<name>A0AAV9V3B9_9PEZI</name>
<evidence type="ECO:0000256" key="6">
    <source>
        <dbReference type="ARBA" id="ARBA00022884"/>
    </source>
</evidence>
<evidence type="ECO:0000259" key="11">
    <source>
        <dbReference type="Pfam" id="PF26253"/>
    </source>
</evidence>
<dbReference type="EC" id="2.7.7.48" evidence="2"/>
<dbReference type="InterPro" id="IPR058752">
    <property type="entry name" value="RDRP_C_head"/>
</dbReference>
<dbReference type="InterPro" id="IPR007855">
    <property type="entry name" value="RDRP"/>
</dbReference>
<dbReference type="Pfam" id="PF05183">
    <property type="entry name" value="RdRP"/>
    <property type="match status" value="1"/>
</dbReference>
<keyword evidence="13" id="KW-1185">Reference proteome</keyword>
<reference evidence="12 13" key="1">
    <citation type="submission" date="2019-10" db="EMBL/GenBank/DDBJ databases">
        <authorList>
            <person name="Palmer J.M."/>
        </authorList>
    </citation>
    <scope>NUCLEOTIDE SEQUENCE [LARGE SCALE GENOMIC DNA]</scope>
    <source>
        <strain evidence="12 13">TWF696</strain>
    </source>
</reference>
<dbReference type="Proteomes" id="UP001375240">
    <property type="component" value="Unassembled WGS sequence"/>
</dbReference>
<dbReference type="GO" id="GO:0003968">
    <property type="term" value="F:RNA-directed RNA polymerase activity"/>
    <property type="evidence" value="ECO:0007669"/>
    <property type="project" value="UniProtKB-KW"/>
</dbReference>
<feature type="domain" description="RDRP C-terminal head" evidence="11">
    <location>
        <begin position="1310"/>
        <end position="1432"/>
    </location>
</feature>
<feature type="region of interest" description="Disordered" evidence="9">
    <location>
        <begin position="142"/>
        <end position="241"/>
    </location>
</feature>
<feature type="region of interest" description="Disordered" evidence="9">
    <location>
        <begin position="1485"/>
        <end position="1559"/>
    </location>
</feature>
<keyword evidence="7" id="KW-0943">RNA-mediated gene silencing</keyword>
<dbReference type="InterPro" id="IPR057596">
    <property type="entry name" value="RDRP_core"/>
</dbReference>
<dbReference type="PANTHER" id="PTHR23079">
    <property type="entry name" value="RNA-DEPENDENT RNA POLYMERASE"/>
    <property type="match status" value="1"/>
</dbReference>
<comment type="catalytic activity">
    <reaction evidence="8">
        <text>RNA(n) + a ribonucleoside 5'-triphosphate = RNA(n+1) + diphosphate</text>
        <dbReference type="Rhea" id="RHEA:21248"/>
        <dbReference type="Rhea" id="RHEA-COMP:14527"/>
        <dbReference type="Rhea" id="RHEA-COMP:17342"/>
        <dbReference type="ChEBI" id="CHEBI:33019"/>
        <dbReference type="ChEBI" id="CHEBI:61557"/>
        <dbReference type="ChEBI" id="CHEBI:140395"/>
        <dbReference type="EC" id="2.7.7.48"/>
    </reaction>
</comment>
<comment type="similarity">
    <text evidence="1">Belongs to the RdRP family.</text>
</comment>
<evidence type="ECO:0000256" key="3">
    <source>
        <dbReference type="ARBA" id="ARBA00022484"/>
    </source>
</evidence>
<feature type="compositionally biased region" description="Basic and acidic residues" evidence="9">
    <location>
        <begin position="1"/>
        <end position="14"/>
    </location>
</feature>
<evidence type="ECO:0000313" key="12">
    <source>
        <dbReference type="EMBL" id="KAK6353300.1"/>
    </source>
</evidence>
<evidence type="ECO:0000259" key="10">
    <source>
        <dbReference type="Pfam" id="PF05183"/>
    </source>
</evidence>
<feature type="compositionally biased region" description="Basic and acidic residues" evidence="9">
    <location>
        <begin position="226"/>
        <end position="239"/>
    </location>
</feature>
<dbReference type="Pfam" id="PF26253">
    <property type="entry name" value="RdRP_head"/>
    <property type="match status" value="1"/>
</dbReference>
<feature type="region of interest" description="Disordered" evidence="9">
    <location>
        <begin position="1"/>
        <end position="33"/>
    </location>
</feature>
<accession>A0AAV9V3B9</accession>
<feature type="compositionally biased region" description="Pro residues" evidence="9">
    <location>
        <begin position="154"/>
        <end position="165"/>
    </location>
</feature>
<gene>
    <name evidence="12" type="ORF">TWF696_005272</name>
</gene>
<evidence type="ECO:0000256" key="5">
    <source>
        <dbReference type="ARBA" id="ARBA00022695"/>
    </source>
</evidence>